<evidence type="ECO:0000256" key="4">
    <source>
        <dbReference type="ARBA" id="ARBA00023306"/>
    </source>
</evidence>
<keyword evidence="9" id="KW-1185">Reference proteome</keyword>
<comment type="subcellular location">
    <subcellularLocation>
        <location evidence="5">Cytoplasm</location>
        <location evidence="5">Nucleoid</location>
    </subcellularLocation>
</comment>
<dbReference type="Pfam" id="PF00440">
    <property type="entry name" value="TetR_N"/>
    <property type="match status" value="1"/>
</dbReference>
<dbReference type="PROSITE" id="PS50977">
    <property type="entry name" value="HTH_TETR_2"/>
    <property type="match status" value="1"/>
</dbReference>
<reference evidence="8 9" key="1">
    <citation type="submission" date="2023-08" db="EMBL/GenBank/DDBJ databases">
        <title>Pleionea litopenaei sp. nov., isolated from stomach of juvenile Litopenaeus vannamei.</title>
        <authorList>
            <person name="Rho A.M."/>
            <person name="Hwang C.Y."/>
        </authorList>
    </citation>
    <scope>NUCLEOTIDE SEQUENCE [LARGE SCALE GENOMIC DNA]</scope>
    <source>
        <strain evidence="8 9">HL-JVS1</strain>
    </source>
</reference>
<dbReference type="HAMAP" id="MF_01839">
    <property type="entry name" value="NO_factor_SlmA"/>
    <property type="match status" value="1"/>
</dbReference>
<dbReference type="Pfam" id="PF22276">
    <property type="entry name" value="SlmA-like_C"/>
    <property type="match status" value="1"/>
</dbReference>
<dbReference type="AlphaFoldDB" id="A0AA51RRV1"/>
<dbReference type="KEGG" id="plei:Q9312_14795"/>
<dbReference type="GO" id="GO:0051301">
    <property type="term" value="P:cell division"/>
    <property type="evidence" value="ECO:0007669"/>
    <property type="project" value="UniProtKB-KW"/>
</dbReference>
<dbReference type="InterPro" id="IPR001647">
    <property type="entry name" value="HTH_TetR"/>
</dbReference>
<gene>
    <name evidence="5 8" type="primary">slmA</name>
    <name evidence="8" type="ORF">Q9312_14795</name>
</gene>
<dbReference type="GO" id="GO:0043565">
    <property type="term" value="F:sequence-specific DNA binding"/>
    <property type="evidence" value="ECO:0007669"/>
    <property type="project" value="UniProtKB-UniRule"/>
</dbReference>
<comment type="similarity">
    <text evidence="5">Belongs to the nucleoid occlusion factor SlmA family.</text>
</comment>
<dbReference type="InterPro" id="IPR036271">
    <property type="entry name" value="Tet_transcr_reg_TetR-rel_C_sf"/>
</dbReference>
<dbReference type="PANTHER" id="PTHR43479">
    <property type="entry name" value="ACREF/ENVCD OPERON REPRESSOR-RELATED"/>
    <property type="match status" value="1"/>
</dbReference>
<dbReference type="GO" id="GO:0005737">
    <property type="term" value="C:cytoplasm"/>
    <property type="evidence" value="ECO:0007669"/>
    <property type="project" value="UniProtKB-UniRule"/>
</dbReference>
<evidence type="ECO:0000256" key="2">
    <source>
        <dbReference type="ARBA" id="ARBA00022618"/>
    </source>
</evidence>
<dbReference type="NCBIfam" id="NF007015">
    <property type="entry name" value="PRK09480.1"/>
    <property type="match status" value="1"/>
</dbReference>
<sequence>MPAIKKSGSRRQEILQCLAHMLETEVGGRITTASLAKEVGVSEAALYRHFPSKAKMFEGLLEFVEESIFSRVTKIVAESKSAEEKTQMIIALLLGFAQKNPGICRLLTGDALIGEQDRLRERVVQFFDRIETQIKQVIRSSRMAERSDHLDAGVIANAVLAMAEGKIQQFVRSGFKRMPTENWAAQWHYLASNV</sequence>
<accession>A0AA51RRV1</accession>
<dbReference type="RefSeq" id="WP_309201632.1">
    <property type="nucleotide sequence ID" value="NZ_CP133548.1"/>
</dbReference>
<dbReference type="Proteomes" id="UP001239782">
    <property type="component" value="Chromosome"/>
</dbReference>
<evidence type="ECO:0000256" key="6">
    <source>
        <dbReference type="PROSITE-ProRule" id="PRU00335"/>
    </source>
</evidence>
<keyword evidence="4 5" id="KW-0131">Cell cycle</keyword>
<dbReference type="InterPro" id="IPR054580">
    <property type="entry name" value="SlmA-like_C"/>
</dbReference>
<evidence type="ECO:0000256" key="5">
    <source>
        <dbReference type="HAMAP-Rule" id="MF_01839"/>
    </source>
</evidence>
<keyword evidence="1 5" id="KW-0963">Cytoplasm</keyword>
<protein>
    <recommendedName>
        <fullName evidence="5">Nucleoid occlusion factor SlmA</fullName>
    </recommendedName>
</protein>
<comment type="subunit">
    <text evidence="5">Homodimer. Interacts with FtsZ.</text>
</comment>
<keyword evidence="3 5" id="KW-0238">DNA-binding</keyword>
<proteinExistence type="inferred from homology"/>
<feature type="domain" description="HTH tetR-type" evidence="7">
    <location>
        <begin position="8"/>
        <end position="68"/>
    </location>
</feature>
<dbReference type="GO" id="GO:0043590">
    <property type="term" value="C:bacterial nucleoid"/>
    <property type="evidence" value="ECO:0007669"/>
    <property type="project" value="UniProtKB-UniRule"/>
</dbReference>
<evidence type="ECO:0000256" key="3">
    <source>
        <dbReference type="ARBA" id="ARBA00023125"/>
    </source>
</evidence>
<dbReference type="Gene3D" id="1.10.357.10">
    <property type="entry name" value="Tetracycline Repressor, domain 2"/>
    <property type="match status" value="1"/>
</dbReference>
<dbReference type="InterPro" id="IPR050624">
    <property type="entry name" value="HTH-type_Tx_Regulator"/>
</dbReference>
<keyword evidence="2 5" id="KW-0132">Cell division</keyword>
<dbReference type="InterPro" id="IPR023769">
    <property type="entry name" value="NO_SlmA"/>
</dbReference>
<dbReference type="EMBL" id="CP133548">
    <property type="protein sequence ID" value="WMS86487.1"/>
    <property type="molecule type" value="Genomic_DNA"/>
</dbReference>
<evidence type="ECO:0000259" key="7">
    <source>
        <dbReference type="PROSITE" id="PS50977"/>
    </source>
</evidence>
<dbReference type="InterPro" id="IPR009057">
    <property type="entry name" value="Homeodomain-like_sf"/>
</dbReference>
<comment type="function">
    <text evidence="5">Required for nucleoid occlusion (NO) phenomenon, which prevents Z-ring formation and cell division over the nucleoid. Acts as a DNA-associated cell division inhibitor that binds simultaneously chromosomal DNA and FtsZ, and disrupts the assembly of FtsZ polymers. SlmA-DNA-binding sequences (SBS) are dispersed on non-Ter regions of the chromosome, preventing FtsZ polymerization at these regions.</text>
</comment>
<organism evidence="8 9">
    <name type="scientific">Pleionea litopenaei</name>
    <dbReference type="NCBI Taxonomy" id="3070815"/>
    <lineage>
        <taxon>Bacteria</taxon>
        <taxon>Pseudomonadati</taxon>
        <taxon>Pseudomonadota</taxon>
        <taxon>Gammaproteobacteria</taxon>
        <taxon>Oceanospirillales</taxon>
        <taxon>Pleioneaceae</taxon>
        <taxon>Pleionea</taxon>
    </lineage>
</organism>
<evidence type="ECO:0000313" key="9">
    <source>
        <dbReference type="Proteomes" id="UP001239782"/>
    </source>
</evidence>
<dbReference type="SUPFAM" id="SSF46689">
    <property type="entry name" value="Homeodomain-like"/>
    <property type="match status" value="1"/>
</dbReference>
<dbReference type="SUPFAM" id="SSF48498">
    <property type="entry name" value="Tetracyclin repressor-like, C-terminal domain"/>
    <property type="match status" value="1"/>
</dbReference>
<name>A0AA51RRV1_9GAMM</name>
<dbReference type="PANTHER" id="PTHR43479:SF11">
    <property type="entry name" value="ACREF_ENVCD OPERON REPRESSOR-RELATED"/>
    <property type="match status" value="1"/>
</dbReference>
<dbReference type="GO" id="GO:0010974">
    <property type="term" value="P:negative regulation of division septum assembly"/>
    <property type="evidence" value="ECO:0007669"/>
    <property type="project" value="InterPro"/>
</dbReference>
<evidence type="ECO:0000313" key="8">
    <source>
        <dbReference type="EMBL" id="WMS86487.1"/>
    </source>
</evidence>
<feature type="DNA-binding region" description="H-T-H motif" evidence="6">
    <location>
        <begin position="31"/>
        <end position="50"/>
    </location>
</feature>
<evidence type="ECO:0000256" key="1">
    <source>
        <dbReference type="ARBA" id="ARBA00022490"/>
    </source>
</evidence>